<evidence type="ECO:0000256" key="9">
    <source>
        <dbReference type="ARBA" id="ARBA00023224"/>
    </source>
</evidence>
<dbReference type="GO" id="GO:0004984">
    <property type="term" value="F:olfactory receptor activity"/>
    <property type="evidence" value="ECO:0007669"/>
    <property type="project" value="InterPro"/>
</dbReference>
<dbReference type="GO" id="GO:0005549">
    <property type="term" value="F:odorant binding"/>
    <property type="evidence" value="ECO:0007669"/>
    <property type="project" value="InterPro"/>
</dbReference>
<keyword evidence="4 10" id="KW-0812">Transmembrane</keyword>
<comment type="similarity">
    <text evidence="10">Belongs to the insect chemoreceptor superfamily. Heteromeric odorant receptor channel (TC 1.A.69) family.</text>
</comment>
<dbReference type="InterPro" id="IPR004117">
    <property type="entry name" value="7tm6_olfct_rcpt"/>
</dbReference>
<proteinExistence type="evidence at transcript level"/>
<reference evidence="11" key="1">
    <citation type="submission" date="2020-12" db="EMBL/GenBank/DDBJ databases">
        <authorList>
            <person name="Wen X."/>
        </authorList>
    </citation>
    <scope>NUCLEOTIDE SEQUENCE</scope>
</reference>
<keyword evidence="5 10" id="KW-0552">Olfaction</keyword>
<sequence>MEPPSLTKLNIVINAKKLLKLCFIMPYDSLSRKANICLTMLCHLWVLLDCLPPIAAIAYQIAVGIEDVYAIVENVIGVVNYFIFVYTCICFTTQIVNLEKIFNDIRIFLEFCDITVIQNAEKDVQFYTKLFTVYFFVGVLLNGLIPLMNMSNCRKTRVTEFYQKYDPCGNIVRNLYPFDTRGLFRTFSLGATKIITTYFICIGYLGVTMILIGLFIHIIAQIKNCESKLVTIFDDASNEDVKEMTKNLKFCVRYHLTIVNYAERVFAVYNMLILVHISITSTIFGLLLFFILKIENYPDKFRYTVQLAGWTGMLFITCYYGQRVTDESTRIVDAAYSCSWYEAPTSLQKSIRLMILRAQRPLTLKAASIGVISLVTFFSVIKGAYSLFTVMVTVSD</sequence>
<dbReference type="AlphaFoldDB" id="A0A8F4N0N9"/>
<evidence type="ECO:0000256" key="8">
    <source>
        <dbReference type="ARBA" id="ARBA00023170"/>
    </source>
</evidence>
<evidence type="ECO:0000313" key="11">
    <source>
        <dbReference type="EMBL" id="QXE93264.1"/>
    </source>
</evidence>
<feature type="transmembrane region" description="Helical" evidence="10">
    <location>
        <begin position="68"/>
        <end position="89"/>
    </location>
</feature>
<evidence type="ECO:0000256" key="3">
    <source>
        <dbReference type="ARBA" id="ARBA00022606"/>
    </source>
</evidence>
<feature type="transmembrane region" description="Helical" evidence="10">
    <location>
        <begin position="126"/>
        <end position="147"/>
    </location>
</feature>
<evidence type="ECO:0000256" key="1">
    <source>
        <dbReference type="ARBA" id="ARBA00004651"/>
    </source>
</evidence>
<dbReference type="GO" id="GO:0007165">
    <property type="term" value="P:signal transduction"/>
    <property type="evidence" value="ECO:0007669"/>
    <property type="project" value="UniProtKB-KW"/>
</dbReference>
<comment type="subcellular location">
    <subcellularLocation>
        <location evidence="1 10">Cell membrane</location>
        <topology evidence="1 10">Multi-pass membrane protein</topology>
    </subcellularLocation>
</comment>
<evidence type="ECO:0000256" key="10">
    <source>
        <dbReference type="RuleBase" id="RU351113"/>
    </source>
</evidence>
<dbReference type="PANTHER" id="PTHR21137:SF35">
    <property type="entry name" value="ODORANT RECEPTOR 19A-RELATED"/>
    <property type="match status" value="1"/>
</dbReference>
<organism evidence="11">
    <name type="scientific">Eucryptorrhynchus brandti</name>
    <name type="common">Snout weevil</name>
    <dbReference type="NCBI Taxonomy" id="436910"/>
    <lineage>
        <taxon>Eukaryota</taxon>
        <taxon>Metazoa</taxon>
        <taxon>Ecdysozoa</taxon>
        <taxon>Arthropoda</taxon>
        <taxon>Hexapoda</taxon>
        <taxon>Insecta</taxon>
        <taxon>Pterygota</taxon>
        <taxon>Neoptera</taxon>
        <taxon>Endopterygota</taxon>
        <taxon>Coleoptera</taxon>
        <taxon>Polyphaga</taxon>
        <taxon>Cucujiformia</taxon>
        <taxon>Curculionidae</taxon>
        <taxon>Cryptorhynchinae</taxon>
        <taxon>Eucryptorrhynchus</taxon>
    </lineage>
</organism>
<feature type="transmembrane region" description="Helical" evidence="10">
    <location>
        <begin position="36"/>
        <end position="62"/>
    </location>
</feature>
<accession>A0A8F4N0N9</accession>
<keyword evidence="2" id="KW-1003">Cell membrane</keyword>
<protein>
    <recommendedName>
        <fullName evidence="10">Odorant receptor</fullName>
    </recommendedName>
</protein>
<feature type="transmembrane region" description="Helical" evidence="10">
    <location>
        <begin position="266"/>
        <end position="292"/>
    </location>
</feature>
<keyword evidence="8 10" id="KW-0675">Receptor</keyword>
<feature type="transmembrane region" description="Helical" evidence="10">
    <location>
        <begin position="362"/>
        <end position="381"/>
    </location>
</feature>
<keyword evidence="7 10" id="KW-0472">Membrane</keyword>
<evidence type="ECO:0000256" key="4">
    <source>
        <dbReference type="ARBA" id="ARBA00022692"/>
    </source>
</evidence>
<dbReference type="GO" id="GO:0005886">
    <property type="term" value="C:plasma membrane"/>
    <property type="evidence" value="ECO:0007669"/>
    <property type="project" value="UniProtKB-SubCell"/>
</dbReference>
<evidence type="ECO:0000256" key="7">
    <source>
        <dbReference type="ARBA" id="ARBA00023136"/>
    </source>
</evidence>
<name>A0A8F4N0N9_EUCBR</name>
<feature type="transmembrane region" description="Helical" evidence="10">
    <location>
        <begin position="195"/>
        <end position="220"/>
    </location>
</feature>
<dbReference type="PANTHER" id="PTHR21137">
    <property type="entry name" value="ODORANT RECEPTOR"/>
    <property type="match status" value="1"/>
</dbReference>
<dbReference type="Pfam" id="PF02949">
    <property type="entry name" value="7tm_6"/>
    <property type="match status" value="1"/>
</dbReference>
<evidence type="ECO:0000256" key="6">
    <source>
        <dbReference type="ARBA" id="ARBA00022989"/>
    </source>
</evidence>
<keyword evidence="6 10" id="KW-1133">Transmembrane helix</keyword>
<evidence type="ECO:0000256" key="2">
    <source>
        <dbReference type="ARBA" id="ARBA00022475"/>
    </source>
</evidence>
<keyword evidence="9 10" id="KW-0807">Transducer</keyword>
<evidence type="ECO:0000256" key="5">
    <source>
        <dbReference type="ARBA" id="ARBA00022725"/>
    </source>
</evidence>
<dbReference type="EMBL" id="MW419403">
    <property type="protein sequence ID" value="QXE93264.1"/>
    <property type="molecule type" value="mRNA"/>
</dbReference>
<keyword evidence="3 10" id="KW-0716">Sensory transduction</keyword>
<comment type="caution">
    <text evidence="10">Lacks conserved residue(s) required for the propagation of feature annotation.</text>
</comment>